<dbReference type="Pfam" id="PF10152">
    <property type="entry name" value="CCDC53"/>
    <property type="match status" value="1"/>
</dbReference>
<organism evidence="3 4">
    <name type="scientific">Bemisia tabaci</name>
    <name type="common">Sweetpotato whitefly</name>
    <name type="synonym">Aleurodes tabaci</name>
    <dbReference type="NCBI Taxonomy" id="7038"/>
    <lineage>
        <taxon>Eukaryota</taxon>
        <taxon>Metazoa</taxon>
        <taxon>Ecdysozoa</taxon>
        <taxon>Arthropoda</taxon>
        <taxon>Hexapoda</taxon>
        <taxon>Insecta</taxon>
        <taxon>Pterygota</taxon>
        <taxon>Neoptera</taxon>
        <taxon>Paraneoptera</taxon>
        <taxon>Hemiptera</taxon>
        <taxon>Sternorrhyncha</taxon>
        <taxon>Aleyrodoidea</taxon>
        <taxon>Aleyrodidae</taxon>
        <taxon>Aleyrodinae</taxon>
        <taxon>Bemisia</taxon>
    </lineage>
</organism>
<gene>
    <name evidence="3" type="ORF">BEMITA_LOCUS11409</name>
</gene>
<dbReference type="PANTHER" id="PTHR13015:SF0">
    <property type="entry name" value="WASH COMPLEX SUBUNIT 3"/>
    <property type="match status" value="1"/>
</dbReference>
<dbReference type="Proteomes" id="UP001152759">
    <property type="component" value="Chromosome 7"/>
</dbReference>
<reference evidence="3" key="1">
    <citation type="submission" date="2021-12" db="EMBL/GenBank/DDBJ databases">
        <authorList>
            <person name="King R."/>
        </authorList>
    </citation>
    <scope>NUCLEOTIDE SEQUENCE</scope>
</reference>
<dbReference type="InterPro" id="IPR019309">
    <property type="entry name" value="WASHC3"/>
</dbReference>
<protein>
    <recommendedName>
        <fullName evidence="5">WASH complex subunit CCDC53</fullName>
    </recommendedName>
</protein>
<sequence length="163" mass="17943">MDLSKAPPICQKRTLAFVNHFIITTVSFLNKLLISCESKLQKLDERMQKLEASLCILEAKLSSIPGLEVEASTVTETQTEKPAPKEEPEIEETPVLSIEIETPADSKGEGTPNVPSDVPEDVAPKEENPLLAKYKKMVYFGVPVPAVKLKMQQEGVDPALLDK</sequence>
<dbReference type="PANTHER" id="PTHR13015">
    <property type="entry name" value="PROTEIN AD-016-RELATED"/>
    <property type="match status" value="1"/>
</dbReference>
<proteinExistence type="inferred from homology"/>
<evidence type="ECO:0008006" key="5">
    <source>
        <dbReference type="Google" id="ProtNLM"/>
    </source>
</evidence>
<keyword evidence="4" id="KW-1185">Reference proteome</keyword>
<dbReference type="GO" id="GO:0071203">
    <property type="term" value="C:WASH complex"/>
    <property type="evidence" value="ECO:0007669"/>
    <property type="project" value="InterPro"/>
</dbReference>
<dbReference type="AlphaFoldDB" id="A0A9P0ALE5"/>
<dbReference type="Gene3D" id="1.20.5.110">
    <property type="match status" value="1"/>
</dbReference>
<dbReference type="GO" id="GO:0006887">
    <property type="term" value="P:exocytosis"/>
    <property type="evidence" value="ECO:0007669"/>
    <property type="project" value="TreeGrafter"/>
</dbReference>
<evidence type="ECO:0000313" key="4">
    <source>
        <dbReference type="Proteomes" id="UP001152759"/>
    </source>
</evidence>
<name>A0A9P0ALE5_BEMTA</name>
<dbReference type="KEGG" id="btab:109035357"/>
<feature type="region of interest" description="Disordered" evidence="2">
    <location>
        <begin position="71"/>
        <end position="123"/>
    </location>
</feature>
<evidence type="ECO:0000313" key="3">
    <source>
        <dbReference type="EMBL" id="CAH0392951.1"/>
    </source>
</evidence>
<evidence type="ECO:0000256" key="2">
    <source>
        <dbReference type="SAM" id="MobiDB-lite"/>
    </source>
</evidence>
<feature type="compositionally biased region" description="Basic and acidic residues" evidence="2">
    <location>
        <begin position="78"/>
        <end position="87"/>
    </location>
</feature>
<dbReference type="GO" id="GO:0030041">
    <property type="term" value="P:actin filament polymerization"/>
    <property type="evidence" value="ECO:0007669"/>
    <property type="project" value="TreeGrafter"/>
</dbReference>
<dbReference type="EMBL" id="OU963868">
    <property type="protein sequence ID" value="CAH0392951.1"/>
    <property type="molecule type" value="Genomic_DNA"/>
</dbReference>
<evidence type="ECO:0000256" key="1">
    <source>
        <dbReference type="ARBA" id="ARBA00006290"/>
    </source>
</evidence>
<comment type="similarity">
    <text evidence="1">Belongs to the CCDC53 family.</text>
</comment>
<accession>A0A9P0ALE5</accession>